<dbReference type="GO" id="GO:0001786">
    <property type="term" value="F:phosphatidylserine binding"/>
    <property type="evidence" value="ECO:0007669"/>
    <property type="project" value="TreeGrafter"/>
</dbReference>
<reference evidence="4" key="2">
    <citation type="submission" date="2025-09" db="UniProtKB">
        <authorList>
            <consortium name="Ensembl"/>
        </authorList>
    </citation>
    <scope>IDENTIFICATION</scope>
</reference>
<keyword evidence="5" id="KW-1185">Reference proteome</keyword>
<evidence type="ECO:0000256" key="2">
    <source>
        <dbReference type="SAM" id="SignalP"/>
    </source>
</evidence>
<dbReference type="STRING" id="109280.ENSHCOP00000027607"/>
<organism evidence="4 5">
    <name type="scientific">Hippocampus comes</name>
    <name type="common">Tiger tail seahorse</name>
    <dbReference type="NCBI Taxonomy" id="109280"/>
    <lineage>
        <taxon>Eukaryota</taxon>
        <taxon>Metazoa</taxon>
        <taxon>Chordata</taxon>
        <taxon>Craniata</taxon>
        <taxon>Vertebrata</taxon>
        <taxon>Euteleostomi</taxon>
        <taxon>Actinopterygii</taxon>
        <taxon>Neopterygii</taxon>
        <taxon>Teleostei</taxon>
        <taxon>Neoteleostei</taxon>
        <taxon>Acanthomorphata</taxon>
        <taxon>Syngnathiaria</taxon>
        <taxon>Syngnathiformes</taxon>
        <taxon>Syngnathoidei</taxon>
        <taxon>Syngnathidae</taxon>
        <taxon>Hippocampus</taxon>
    </lineage>
</organism>
<keyword evidence="2" id="KW-0732">Signal</keyword>
<feature type="transmembrane region" description="Helical" evidence="1">
    <location>
        <begin position="252"/>
        <end position="272"/>
    </location>
</feature>
<dbReference type="AlphaFoldDB" id="A0A3Q3EA09"/>
<keyword evidence="1" id="KW-0472">Membrane</keyword>
<keyword evidence="1" id="KW-1133">Transmembrane helix</keyword>
<dbReference type="GO" id="GO:0043277">
    <property type="term" value="P:apoptotic cell clearance"/>
    <property type="evidence" value="ECO:0007669"/>
    <property type="project" value="TreeGrafter"/>
</dbReference>
<feature type="signal peptide" evidence="2">
    <location>
        <begin position="1"/>
        <end position="17"/>
    </location>
</feature>
<proteinExistence type="predicted"/>
<dbReference type="SMART" id="SM00409">
    <property type="entry name" value="IG"/>
    <property type="match status" value="1"/>
</dbReference>
<dbReference type="PANTHER" id="PTHR46608:SF3">
    <property type="entry name" value="T-CELL IMMUNOGLOBULIN AND MUCIN DOMAIN-CONTAINING PROTEIN 4"/>
    <property type="match status" value="1"/>
</dbReference>
<sequence>MFFFFFKLAFLFPVVSAAETVSKNTAEWKREATKLSRLLGPGRVRRSHGSATLNMPPLLLLQLYVVACVAGVTVWAGPAETVVGVAGRRASLPCRVAAAKRKGVHVCWGRGEPAFFSCHNVLVNAVGERLMYKSSYRYSVSSAPSKEPHLSIFNVRPSDSGLYHCRVQLPGPFNDKTFSVLLIVIPRAGNLNTPPTIKGGSTDAGTGSDVTQSVQLWEGSVDDTTGPVVAQVQKPVRRQDGNNLRMFLGNTLRMAFIVFSPAVILTAAYRIWRSNQRAVTGSSGSQSEEAEDDVYV</sequence>
<evidence type="ECO:0000313" key="5">
    <source>
        <dbReference type="Proteomes" id="UP000264820"/>
    </source>
</evidence>
<feature type="domain" description="Ig-like" evidence="3">
    <location>
        <begin position="56"/>
        <end position="179"/>
    </location>
</feature>
<name>A0A3Q3EA09_HIPCM</name>
<evidence type="ECO:0000256" key="1">
    <source>
        <dbReference type="SAM" id="Phobius"/>
    </source>
</evidence>
<keyword evidence="1" id="KW-0812">Transmembrane</keyword>
<dbReference type="OMA" id="FGCENTV"/>
<dbReference type="InterPro" id="IPR013106">
    <property type="entry name" value="Ig_V-set"/>
</dbReference>
<dbReference type="Proteomes" id="UP000264820">
    <property type="component" value="Unplaced"/>
</dbReference>
<feature type="chain" id="PRO_5018635035" evidence="2">
    <location>
        <begin position="18"/>
        <end position="296"/>
    </location>
</feature>
<dbReference type="GO" id="GO:0060097">
    <property type="term" value="P:cytoskeletal rearrangement involved in phagocytosis, engulfment"/>
    <property type="evidence" value="ECO:0007669"/>
    <property type="project" value="TreeGrafter"/>
</dbReference>
<evidence type="ECO:0000259" key="3">
    <source>
        <dbReference type="PROSITE" id="PS50835"/>
    </source>
</evidence>
<dbReference type="Pfam" id="PF07686">
    <property type="entry name" value="V-set"/>
    <property type="match status" value="1"/>
</dbReference>
<dbReference type="InterPro" id="IPR007110">
    <property type="entry name" value="Ig-like_dom"/>
</dbReference>
<dbReference type="PANTHER" id="PTHR46608">
    <property type="entry name" value="T-CELL IMMUNOGLOBULIN AND MUCIN DOMAIN-CONTAINING PROTEIN 4"/>
    <property type="match status" value="1"/>
</dbReference>
<evidence type="ECO:0000313" key="4">
    <source>
        <dbReference type="Ensembl" id="ENSHCOP00000027607.1"/>
    </source>
</evidence>
<dbReference type="Gene3D" id="2.60.40.10">
    <property type="entry name" value="Immunoglobulins"/>
    <property type="match status" value="1"/>
</dbReference>
<protein>
    <submittedName>
        <fullName evidence="4">Hepatitis A virus cellular receptor 1 homolog</fullName>
    </submittedName>
</protein>
<dbReference type="InterPro" id="IPR036179">
    <property type="entry name" value="Ig-like_dom_sf"/>
</dbReference>
<dbReference type="Ensembl" id="ENSHCOT00000028246.1">
    <property type="protein sequence ID" value="ENSHCOP00000027607.1"/>
    <property type="gene ID" value="ENSHCOG00000019564.1"/>
</dbReference>
<dbReference type="SUPFAM" id="SSF48726">
    <property type="entry name" value="Immunoglobulin"/>
    <property type="match status" value="1"/>
</dbReference>
<reference evidence="4" key="1">
    <citation type="submission" date="2025-08" db="UniProtKB">
        <authorList>
            <consortium name="Ensembl"/>
        </authorList>
    </citation>
    <scope>IDENTIFICATION</scope>
</reference>
<accession>A0A3Q3EA09</accession>
<dbReference type="InterPro" id="IPR013783">
    <property type="entry name" value="Ig-like_fold"/>
</dbReference>
<dbReference type="GeneTree" id="ENSGT00940000170476"/>
<dbReference type="InterPro" id="IPR003599">
    <property type="entry name" value="Ig_sub"/>
</dbReference>
<dbReference type="PROSITE" id="PS50835">
    <property type="entry name" value="IG_LIKE"/>
    <property type="match status" value="1"/>
</dbReference>